<keyword evidence="2" id="KW-1185">Reference proteome</keyword>
<dbReference type="EMBL" id="CACSIO010000012">
    <property type="protein sequence ID" value="CAA0107226.1"/>
    <property type="molecule type" value="Genomic_DNA"/>
</dbReference>
<dbReference type="AlphaFoldDB" id="A0A5S9PRL2"/>
<dbReference type="Proteomes" id="UP000441399">
    <property type="component" value="Unassembled WGS sequence"/>
</dbReference>
<reference evidence="1 2" key="1">
    <citation type="submission" date="2019-11" db="EMBL/GenBank/DDBJ databases">
        <authorList>
            <person name="Holert J."/>
        </authorList>
    </citation>
    <scope>NUCLEOTIDE SEQUENCE [LARGE SCALE GENOMIC DNA]</scope>
    <source>
        <strain evidence="1">SB11_3</strain>
    </source>
</reference>
<sequence length="35" mass="4072">MANNKALFQKGYSSVEFYHDFGTEEACREAPYMHV</sequence>
<evidence type="ECO:0000313" key="2">
    <source>
        <dbReference type="Proteomes" id="UP000441399"/>
    </source>
</evidence>
<proteinExistence type="predicted"/>
<evidence type="ECO:0000313" key="1">
    <source>
        <dbReference type="EMBL" id="CAA0107226.1"/>
    </source>
</evidence>
<organism evidence="1 2">
    <name type="scientific">BD1-7 clade bacterium</name>
    <dbReference type="NCBI Taxonomy" id="2029982"/>
    <lineage>
        <taxon>Bacteria</taxon>
        <taxon>Pseudomonadati</taxon>
        <taxon>Pseudomonadota</taxon>
        <taxon>Gammaproteobacteria</taxon>
        <taxon>Cellvibrionales</taxon>
        <taxon>Spongiibacteraceae</taxon>
        <taxon>BD1-7 clade</taxon>
    </lineage>
</organism>
<accession>A0A5S9PRL2</accession>
<gene>
    <name evidence="1" type="ORF">OPDIPICF_01157</name>
</gene>
<protein>
    <submittedName>
        <fullName evidence="1">Uncharacterized protein</fullName>
    </submittedName>
</protein>
<name>A0A5S9PRL2_9GAMM</name>